<feature type="domain" description="DCD" evidence="2">
    <location>
        <begin position="228"/>
        <end position="357"/>
    </location>
</feature>
<dbReference type="EMBL" id="HBIZ01002463">
    <property type="protein sequence ID" value="CAE0748738.1"/>
    <property type="molecule type" value="Transcribed_RNA"/>
</dbReference>
<dbReference type="PROSITE" id="PS51222">
    <property type="entry name" value="DCD"/>
    <property type="match status" value="2"/>
</dbReference>
<proteinExistence type="predicted"/>
<sequence length="533" mass="58356">MSDAWPGEGSSSSWPQGFCLLRPELLHGATSESGQPFFNSGLFPSSSVLHQQADLSQQQPLHLHVQAANVIFLCDPRTEQECVQRRLLGLPRSQAQVVREIVPEISLLFLFNVRTRLLFGVFRASSWPQLNLEPDAWSDEGGGSRYPLQVRVRLEFHAVLQLPEERFRRILDYRGSFNRFDMRLSAAQAGELVDCFRAYGQPRQAGLPPPRPPADPHGLTGAQRTARAVRNALIFICDTNTEEECLSRRLLGLPKSQVSLLSKLTDTSRLFLFNVRTRLMMGVMQPSGAAGLDLEPDAWGGRFPVQVRYRVAAPHTQVLSLPESALGEILRYRSTSARFDLLLRGRALERLLAMFAQHGTPLFSPSLASSAQHAIQPHGQPMHAQPVHLPSMHLQQHLTPNPEAGYPLFMPQQRFLESHIHEHGSNVQTGPTHGSSHVPVGAGGQASSPLPSGLPHFHQPPDQCQCAATVGQTSAEPLRPEPSAAARGSPPPQAAPTSAPTATSPCSREEGSVLSQFSNMLGSLPLPEEPPGR</sequence>
<dbReference type="Pfam" id="PF10539">
    <property type="entry name" value="Dev_Cell_Death"/>
    <property type="match status" value="2"/>
</dbReference>
<feature type="domain" description="DCD" evidence="2">
    <location>
        <begin position="65"/>
        <end position="198"/>
    </location>
</feature>
<feature type="compositionally biased region" description="Polar residues" evidence="1">
    <location>
        <begin position="425"/>
        <end position="435"/>
    </location>
</feature>
<protein>
    <recommendedName>
        <fullName evidence="2">DCD domain-containing protein</fullName>
    </recommendedName>
</protein>
<reference evidence="3" key="1">
    <citation type="submission" date="2021-01" db="EMBL/GenBank/DDBJ databases">
        <authorList>
            <person name="Corre E."/>
            <person name="Pelletier E."/>
            <person name="Niang G."/>
            <person name="Scheremetjew M."/>
            <person name="Finn R."/>
            <person name="Kale V."/>
            <person name="Holt S."/>
            <person name="Cochrane G."/>
            <person name="Meng A."/>
            <person name="Brown T."/>
            <person name="Cohen L."/>
        </authorList>
    </citation>
    <scope>NUCLEOTIDE SEQUENCE</scope>
    <source>
        <strain evidence="3">CCMP645</strain>
    </source>
</reference>
<dbReference type="InterPro" id="IPR013989">
    <property type="entry name" value="Dev_and_cell_death_domain"/>
</dbReference>
<name>A0A7S4B0C0_CHRCT</name>
<evidence type="ECO:0000256" key="1">
    <source>
        <dbReference type="SAM" id="MobiDB-lite"/>
    </source>
</evidence>
<gene>
    <name evidence="3" type="ORF">PCAR00345_LOCUS1320</name>
</gene>
<dbReference type="PANTHER" id="PTHR46444:SF19">
    <property type="entry name" value="OS02G0745600 PROTEIN"/>
    <property type="match status" value="1"/>
</dbReference>
<evidence type="ECO:0000313" key="3">
    <source>
        <dbReference type="EMBL" id="CAE0748738.1"/>
    </source>
</evidence>
<dbReference type="PANTHER" id="PTHR46444">
    <property type="entry name" value="DCD (DEVELOPMENT AND CELL DEATH) DOMAIN PROTEIN-RELATED"/>
    <property type="match status" value="1"/>
</dbReference>
<evidence type="ECO:0000259" key="2">
    <source>
        <dbReference type="PROSITE" id="PS51222"/>
    </source>
</evidence>
<dbReference type="AlphaFoldDB" id="A0A7S4B0C0"/>
<feature type="region of interest" description="Disordered" evidence="1">
    <location>
        <begin position="424"/>
        <end position="533"/>
    </location>
</feature>
<feature type="compositionally biased region" description="Low complexity" evidence="1">
    <location>
        <begin position="495"/>
        <end position="505"/>
    </location>
</feature>
<dbReference type="SMART" id="SM00767">
    <property type="entry name" value="DCD"/>
    <property type="match status" value="2"/>
</dbReference>
<organism evidence="3">
    <name type="scientific">Chrysotila carterae</name>
    <name type="common">Marine alga</name>
    <name type="synonym">Syracosphaera carterae</name>
    <dbReference type="NCBI Taxonomy" id="13221"/>
    <lineage>
        <taxon>Eukaryota</taxon>
        <taxon>Haptista</taxon>
        <taxon>Haptophyta</taxon>
        <taxon>Prymnesiophyceae</taxon>
        <taxon>Isochrysidales</taxon>
        <taxon>Isochrysidaceae</taxon>
        <taxon>Chrysotila</taxon>
    </lineage>
</organism>
<accession>A0A7S4B0C0</accession>